<sequence length="169" mass="18296">MLNAGLCFAACKVVRVIAREEGIRTEPLTVTVEASHEGHELSLGSRQPRLKRHALAQGTLQTWSGHEIIHFPDHGAVFDPTITQLSTWEATVLPAVAKAPAILREGDRIPAVLEPLSINATYTVQRANFDYMRMSSWPDIEQMANDGGKIVGPAADQLVATMHSGSSSS</sequence>
<gene>
    <name evidence="1" type="ORF">AWC17_05700</name>
</gene>
<dbReference type="EMBL" id="LQPH01000125">
    <property type="protein sequence ID" value="ORW21846.1"/>
    <property type="molecule type" value="Genomic_DNA"/>
</dbReference>
<reference evidence="1 2" key="1">
    <citation type="submission" date="2016-01" db="EMBL/GenBank/DDBJ databases">
        <title>The new phylogeny of the genus Mycobacterium.</title>
        <authorList>
            <person name="Tarcisio F."/>
            <person name="Conor M."/>
            <person name="Antonella G."/>
            <person name="Elisabetta G."/>
            <person name="Giulia F.S."/>
            <person name="Sara T."/>
            <person name="Anna F."/>
            <person name="Clotilde B."/>
            <person name="Roberto B."/>
            <person name="Veronica D.S."/>
            <person name="Fabio R."/>
            <person name="Monica P."/>
            <person name="Olivier J."/>
            <person name="Enrico T."/>
            <person name="Nicola S."/>
        </authorList>
    </citation>
    <scope>NUCLEOTIDE SEQUENCE [LARGE SCALE GENOMIC DNA]</scope>
    <source>
        <strain evidence="1 2">DSM 44803</strain>
    </source>
</reference>
<protein>
    <submittedName>
        <fullName evidence="1">Uncharacterized protein</fullName>
    </submittedName>
</protein>
<dbReference type="AlphaFoldDB" id="A0A1X1ZEW6"/>
<name>A0A1X1ZEW6_9MYCO</name>
<keyword evidence="2" id="KW-1185">Reference proteome</keyword>
<proteinExistence type="predicted"/>
<accession>A0A1X1ZEW6</accession>
<evidence type="ECO:0000313" key="1">
    <source>
        <dbReference type="EMBL" id="ORW21846.1"/>
    </source>
</evidence>
<comment type="caution">
    <text evidence="1">The sequence shown here is derived from an EMBL/GenBank/DDBJ whole genome shotgun (WGS) entry which is preliminary data.</text>
</comment>
<organism evidence="1 2">
    <name type="scientific">Mycobacterium nebraskense</name>
    <dbReference type="NCBI Taxonomy" id="244292"/>
    <lineage>
        <taxon>Bacteria</taxon>
        <taxon>Bacillati</taxon>
        <taxon>Actinomycetota</taxon>
        <taxon>Actinomycetes</taxon>
        <taxon>Mycobacteriales</taxon>
        <taxon>Mycobacteriaceae</taxon>
        <taxon>Mycobacterium</taxon>
    </lineage>
</organism>
<evidence type="ECO:0000313" key="2">
    <source>
        <dbReference type="Proteomes" id="UP000193781"/>
    </source>
</evidence>
<dbReference type="Proteomes" id="UP000193781">
    <property type="component" value="Unassembled WGS sequence"/>
</dbReference>